<dbReference type="GO" id="GO:0005737">
    <property type="term" value="C:cytoplasm"/>
    <property type="evidence" value="ECO:0007669"/>
    <property type="project" value="UniProtKB-ARBA"/>
</dbReference>
<accession>A0A3B4BG77</accession>
<evidence type="ECO:0000256" key="7">
    <source>
        <dbReference type="SAM" id="Coils"/>
    </source>
</evidence>
<dbReference type="SUPFAM" id="SSF57845">
    <property type="entry name" value="B-box zinc-binding domain"/>
    <property type="match status" value="1"/>
</dbReference>
<keyword evidence="5" id="KW-0391">Immunity</keyword>
<name>A0A3B4BG77_9GOBI</name>
<keyword evidence="1" id="KW-0399">Innate immunity</keyword>
<dbReference type="PRINTS" id="PR01407">
    <property type="entry name" value="BUTYPHLNCDUF"/>
</dbReference>
<dbReference type="STRING" id="409849.ENSPMGP00000027526"/>
<dbReference type="SUPFAM" id="SSF49899">
    <property type="entry name" value="Concanavalin A-like lectins/glucanases"/>
    <property type="match status" value="1"/>
</dbReference>
<evidence type="ECO:0000256" key="3">
    <source>
        <dbReference type="ARBA" id="ARBA00022771"/>
    </source>
</evidence>
<dbReference type="SMART" id="SM00184">
    <property type="entry name" value="RING"/>
    <property type="match status" value="1"/>
</dbReference>
<dbReference type="GO" id="GO:0008270">
    <property type="term" value="F:zinc ion binding"/>
    <property type="evidence" value="ECO:0007669"/>
    <property type="project" value="UniProtKB-KW"/>
</dbReference>
<dbReference type="SUPFAM" id="SSF57850">
    <property type="entry name" value="RING/U-box"/>
    <property type="match status" value="1"/>
</dbReference>
<dbReference type="InterPro" id="IPR017907">
    <property type="entry name" value="Znf_RING_CS"/>
</dbReference>
<protein>
    <recommendedName>
        <fullName evidence="12">Tripartite motif-containing protein 16-like</fullName>
    </recommendedName>
</protein>
<dbReference type="InterPro" id="IPR043136">
    <property type="entry name" value="B30.2/SPRY_sf"/>
</dbReference>
<dbReference type="InterPro" id="IPR013320">
    <property type="entry name" value="ConA-like_dom_sf"/>
</dbReference>
<dbReference type="PROSITE" id="PS50089">
    <property type="entry name" value="ZF_RING_2"/>
    <property type="match status" value="1"/>
</dbReference>
<proteinExistence type="predicted"/>
<dbReference type="GO" id="GO:0045087">
    <property type="term" value="P:innate immune response"/>
    <property type="evidence" value="ECO:0007669"/>
    <property type="project" value="UniProtKB-KW"/>
</dbReference>
<dbReference type="Pfam" id="PF00643">
    <property type="entry name" value="zf-B_box"/>
    <property type="match status" value="1"/>
</dbReference>
<sequence>MAQRALNQETITCPICLELLKDPVTLPCGHSYCRDCIQTNWDQEQKYSCPQCRETFVPRPALVKSMVLANIVEELREKELRPPPADHCYAGSGDKLFCRTDQQIVCYRCSVDQHKGHDTVSSAAERAQRQAQLQANKPLLLQSLQHKETDLKKLQQDAQDINHSAQRALQQCGDMFTQMILILEQRCSEVEQQIQAECKTKLSQVQELQDQLQVQTGLRGDFGDVTRAVSVLRSKLQLTLRECKLTEPEPCTREDFIKYARDITLDPNTAFQKLNLSKENRRVTAMDKDETYLGHPQRFVGWCQVMSRESLTGRCYWEVEWSGKFGVYIAVTYSDIKRQGTFTECKFGYNDKSWAVHCEESKYSFWFKNVESEVSGPFSSRIGVYLDHSAGALFFYNVKGQSMSLLHRVHTTFTQPQFAVLQNDNDWILTVCSPL</sequence>
<dbReference type="SMART" id="SM00589">
    <property type="entry name" value="PRY"/>
    <property type="match status" value="1"/>
</dbReference>
<evidence type="ECO:0000259" key="9">
    <source>
        <dbReference type="PROSITE" id="PS50188"/>
    </source>
</evidence>
<reference evidence="10" key="1">
    <citation type="submission" date="2025-08" db="UniProtKB">
        <authorList>
            <consortium name="Ensembl"/>
        </authorList>
    </citation>
    <scope>IDENTIFICATION</scope>
</reference>
<feature type="domain" description="B30.2/SPRY" evidence="9">
    <location>
        <begin position="243"/>
        <end position="435"/>
    </location>
</feature>
<dbReference type="InterPro" id="IPR001841">
    <property type="entry name" value="Znf_RING"/>
</dbReference>
<dbReference type="PANTHER" id="PTHR25465">
    <property type="entry name" value="B-BOX DOMAIN CONTAINING"/>
    <property type="match status" value="1"/>
</dbReference>
<dbReference type="Proteomes" id="UP000261520">
    <property type="component" value="Unplaced"/>
</dbReference>
<dbReference type="AlphaFoldDB" id="A0A3B4BG77"/>
<dbReference type="Gene3D" id="2.60.120.920">
    <property type="match status" value="1"/>
</dbReference>
<dbReference type="InterPro" id="IPR058030">
    <property type="entry name" value="TRIM8/14/16/25/29/45/65_CC"/>
</dbReference>
<dbReference type="PANTHER" id="PTHR25465:SF5">
    <property type="entry name" value="E3 UBIQUITIN_ISG15 LIGASE TRIM25-RELATED"/>
    <property type="match status" value="1"/>
</dbReference>
<dbReference type="Pfam" id="PF25600">
    <property type="entry name" value="TRIM_CC"/>
    <property type="match status" value="1"/>
</dbReference>
<evidence type="ECO:0008006" key="12">
    <source>
        <dbReference type="Google" id="ProtNLM"/>
    </source>
</evidence>
<dbReference type="CDD" id="cd19769">
    <property type="entry name" value="Bbox2_TRIM16-like"/>
    <property type="match status" value="1"/>
</dbReference>
<dbReference type="InterPro" id="IPR000315">
    <property type="entry name" value="Znf_B-box"/>
</dbReference>
<evidence type="ECO:0000256" key="5">
    <source>
        <dbReference type="ARBA" id="ARBA00022859"/>
    </source>
</evidence>
<dbReference type="PROSITE" id="PS00518">
    <property type="entry name" value="ZF_RING_1"/>
    <property type="match status" value="1"/>
</dbReference>
<feature type="domain" description="RING-type" evidence="8">
    <location>
        <begin position="13"/>
        <end position="53"/>
    </location>
</feature>
<evidence type="ECO:0000313" key="10">
    <source>
        <dbReference type="Ensembl" id="ENSPMGP00000027526.1"/>
    </source>
</evidence>
<dbReference type="InterPro" id="IPR027370">
    <property type="entry name" value="Znf-RING_euk"/>
</dbReference>
<evidence type="ECO:0000256" key="6">
    <source>
        <dbReference type="PROSITE-ProRule" id="PRU00175"/>
    </source>
</evidence>
<organism evidence="10 11">
    <name type="scientific">Periophthalmus magnuspinnatus</name>
    <dbReference type="NCBI Taxonomy" id="409849"/>
    <lineage>
        <taxon>Eukaryota</taxon>
        <taxon>Metazoa</taxon>
        <taxon>Chordata</taxon>
        <taxon>Craniata</taxon>
        <taxon>Vertebrata</taxon>
        <taxon>Euteleostomi</taxon>
        <taxon>Actinopterygii</taxon>
        <taxon>Neopterygii</taxon>
        <taxon>Teleostei</taxon>
        <taxon>Neoteleostei</taxon>
        <taxon>Acanthomorphata</taxon>
        <taxon>Gobiaria</taxon>
        <taxon>Gobiiformes</taxon>
        <taxon>Gobioidei</taxon>
        <taxon>Gobiidae</taxon>
        <taxon>Oxudercinae</taxon>
        <taxon>Periophthalmus</taxon>
    </lineage>
</organism>
<keyword evidence="11" id="KW-1185">Reference proteome</keyword>
<keyword evidence="2" id="KW-0479">Metal-binding</keyword>
<dbReference type="InterPro" id="IPR051051">
    <property type="entry name" value="E3_ubiq-ligase_TRIM/RNF"/>
</dbReference>
<dbReference type="InterPro" id="IPR003877">
    <property type="entry name" value="SPRY_dom"/>
</dbReference>
<dbReference type="Pfam" id="PF13445">
    <property type="entry name" value="zf-RING_UBOX"/>
    <property type="match status" value="1"/>
</dbReference>
<evidence type="ECO:0000256" key="2">
    <source>
        <dbReference type="ARBA" id="ARBA00022723"/>
    </source>
</evidence>
<evidence type="ECO:0000313" key="11">
    <source>
        <dbReference type="Proteomes" id="UP000261520"/>
    </source>
</evidence>
<reference evidence="10" key="2">
    <citation type="submission" date="2025-09" db="UniProtKB">
        <authorList>
            <consortium name="Ensembl"/>
        </authorList>
    </citation>
    <scope>IDENTIFICATION</scope>
</reference>
<dbReference type="InterPro" id="IPR003879">
    <property type="entry name" value="Butyrophylin_SPRY"/>
</dbReference>
<dbReference type="CDD" id="cd16040">
    <property type="entry name" value="SPRY_PRY_SNTX"/>
    <property type="match status" value="1"/>
</dbReference>
<dbReference type="Gene3D" id="3.30.40.10">
    <property type="entry name" value="Zinc/RING finger domain, C3HC4 (zinc finger)"/>
    <property type="match status" value="1"/>
</dbReference>
<evidence type="ECO:0000259" key="8">
    <source>
        <dbReference type="PROSITE" id="PS50089"/>
    </source>
</evidence>
<evidence type="ECO:0000256" key="1">
    <source>
        <dbReference type="ARBA" id="ARBA00022588"/>
    </source>
</evidence>
<dbReference type="Ensembl" id="ENSPMGT00000029324.1">
    <property type="protein sequence ID" value="ENSPMGP00000027526.1"/>
    <property type="gene ID" value="ENSPMGG00000022168.1"/>
</dbReference>
<feature type="coiled-coil region" evidence="7">
    <location>
        <begin position="144"/>
        <end position="211"/>
    </location>
</feature>
<dbReference type="InterPro" id="IPR006574">
    <property type="entry name" value="PRY"/>
</dbReference>
<keyword evidence="7" id="KW-0175">Coiled coil</keyword>
<dbReference type="Gene3D" id="3.30.160.60">
    <property type="entry name" value="Classic Zinc Finger"/>
    <property type="match status" value="1"/>
</dbReference>
<dbReference type="InterPro" id="IPR001870">
    <property type="entry name" value="B30.2/SPRY"/>
</dbReference>
<evidence type="ECO:0000256" key="4">
    <source>
        <dbReference type="ARBA" id="ARBA00022833"/>
    </source>
</evidence>
<keyword evidence="4" id="KW-0862">Zinc</keyword>
<dbReference type="PROSITE" id="PS50188">
    <property type="entry name" value="B302_SPRY"/>
    <property type="match status" value="1"/>
</dbReference>
<dbReference type="InterPro" id="IPR013083">
    <property type="entry name" value="Znf_RING/FYVE/PHD"/>
</dbReference>
<keyword evidence="3 6" id="KW-0863">Zinc-finger</keyword>
<dbReference type="Pfam" id="PF13765">
    <property type="entry name" value="PRY"/>
    <property type="match status" value="1"/>
</dbReference>
<dbReference type="Pfam" id="PF00622">
    <property type="entry name" value="SPRY"/>
    <property type="match status" value="1"/>
</dbReference>